<dbReference type="PROSITE" id="PS00041">
    <property type="entry name" value="HTH_ARAC_FAMILY_1"/>
    <property type="match status" value="1"/>
</dbReference>
<dbReference type="SUPFAM" id="SSF46689">
    <property type="entry name" value="Homeodomain-like"/>
    <property type="match status" value="2"/>
</dbReference>
<keyword evidence="4" id="KW-0472">Membrane</keyword>
<dbReference type="InterPro" id="IPR018062">
    <property type="entry name" value="HTH_AraC-typ_CS"/>
</dbReference>
<sequence length="725" mass="84657">MAISKVHKFRLALFWRLFTNYFIVILIPVIVASILAHVLAVRTIEKDAEKLNDVVISHFSKQTDIALDSLKTNMINMLSSSNLTSLLRVVDDSRENQQRSDQFHALREQLMKLQSDKLVSKVFLYFANHDLVADIDIYTDKTYYFNMTYPLNEQQKVDYLAHFTGKKMMDIMDSSSLGMSAVMSYPFNTENPEVYLVVHFDQDKLKEQISIPEKWVTGTAIATSQGEILNQHGLTDKEVKAVLAHTRSKVIESQFLVTDEIAMSLVKSRFNDAWYYVTIADLRTLMKPAYMTRLISWAFLVFFLVVGSLVSYYLSRRLYRPIQEITDENKELSQRMNGMFPLMQELFITKILQGEYQDELSIAYYAKEIDFTYDKQAMRTVLCIAFHYNAEVYDRLSETTKSFMFVEIKELIRKSTPSMVWLCQTKPDVLACVVTHDTFLHLGAEEAADITKLVLESYSQYFKATIGIGKTVNAAEELHESYEQALSVLQNRGLDADVEICRGPLVGERTQWESFLSVQEVNRIFNQHKTKEYERLLESVREKLEDGKDKNATAMQVKYLSTDVLNTWIRAVETEHNDFNVPFFSSLYDRLHSCMTWDELEQCFFDIHRVLFRTEEPHQRTQQFSEILSYIHEHYNEELSIEYFAGLLNMSNGHFSRTFKEAVGEKYVEYIAKYRLMKAKQFLLETDMKIDDIAEKVGYWGRNSFIRTFRKYEGITPAKYRTMHH</sequence>
<comment type="caution">
    <text evidence="6">The sequence shown here is derived from an EMBL/GenBank/DDBJ whole genome shotgun (WGS) entry which is preliminary data.</text>
</comment>
<evidence type="ECO:0000259" key="5">
    <source>
        <dbReference type="PROSITE" id="PS01124"/>
    </source>
</evidence>
<evidence type="ECO:0000256" key="3">
    <source>
        <dbReference type="ARBA" id="ARBA00023163"/>
    </source>
</evidence>
<feature type="domain" description="HTH araC/xylS-type" evidence="5">
    <location>
        <begin position="625"/>
        <end position="723"/>
    </location>
</feature>
<reference evidence="6 7" key="1">
    <citation type="submission" date="2019-12" db="EMBL/GenBank/DDBJ databases">
        <title>Paenibacillus sp. nov. sp. isolated from soil.</title>
        <authorList>
            <person name="Kim J."/>
            <person name="Jeong S.E."/>
            <person name="Jung H.S."/>
            <person name="Jeon C.O."/>
        </authorList>
    </citation>
    <scope>NUCLEOTIDE SEQUENCE [LARGE SCALE GENOMIC DNA]</scope>
    <source>
        <strain evidence="6 7">5J-6</strain>
    </source>
</reference>
<dbReference type="InterPro" id="IPR041522">
    <property type="entry name" value="CdaR_GGDEF"/>
</dbReference>
<evidence type="ECO:0000256" key="2">
    <source>
        <dbReference type="ARBA" id="ARBA00023125"/>
    </source>
</evidence>
<dbReference type="GO" id="GO:0003700">
    <property type="term" value="F:DNA-binding transcription factor activity"/>
    <property type="evidence" value="ECO:0007669"/>
    <property type="project" value="InterPro"/>
</dbReference>
<dbReference type="PANTHER" id="PTHR43280:SF2">
    <property type="entry name" value="HTH-TYPE TRANSCRIPTIONAL REGULATOR EXSA"/>
    <property type="match status" value="1"/>
</dbReference>
<organism evidence="6 7">
    <name type="scientific">Paenibacillus silvestris</name>
    <dbReference type="NCBI Taxonomy" id="2606219"/>
    <lineage>
        <taxon>Bacteria</taxon>
        <taxon>Bacillati</taxon>
        <taxon>Bacillota</taxon>
        <taxon>Bacilli</taxon>
        <taxon>Bacillales</taxon>
        <taxon>Paenibacillaceae</taxon>
        <taxon>Paenibacillus</taxon>
    </lineage>
</organism>
<dbReference type="GO" id="GO:0043565">
    <property type="term" value="F:sequence-specific DNA binding"/>
    <property type="evidence" value="ECO:0007669"/>
    <property type="project" value="InterPro"/>
</dbReference>
<keyword evidence="2" id="KW-0238">DNA-binding</keyword>
<keyword evidence="7" id="KW-1185">Reference proteome</keyword>
<dbReference type="PRINTS" id="PR00032">
    <property type="entry name" value="HTHARAC"/>
</dbReference>
<feature type="transmembrane region" description="Helical" evidence="4">
    <location>
        <begin position="20"/>
        <end position="41"/>
    </location>
</feature>
<evidence type="ECO:0000313" key="6">
    <source>
        <dbReference type="EMBL" id="MZQ87067.1"/>
    </source>
</evidence>
<gene>
    <name evidence="6" type="ORF">GQF01_33640</name>
</gene>
<feature type="transmembrane region" description="Helical" evidence="4">
    <location>
        <begin position="294"/>
        <end position="314"/>
    </location>
</feature>
<dbReference type="PROSITE" id="PS01124">
    <property type="entry name" value="HTH_ARAC_FAMILY_2"/>
    <property type="match status" value="1"/>
</dbReference>
<dbReference type="AlphaFoldDB" id="A0A6L8V9R4"/>
<dbReference type="RefSeq" id="WP_161411685.1">
    <property type="nucleotide sequence ID" value="NZ_WTUZ01000040.1"/>
</dbReference>
<protein>
    <submittedName>
        <fullName evidence="6">Helix-turn-helix domain-containing protein</fullName>
    </submittedName>
</protein>
<dbReference type="SMART" id="SM00342">
    <property type="entry name" value="HTH_ARAC"/>
    <property type="match status" value="1"/>
</dbReference>
<keyword evidence="4" id="KW-1133">Transmembrane helix</keyword>
<proteinExistence type="predicted"/>
<dbReference type="PANTHER" id="PTHR43280">
    <property type="entry name" value="ARAC-FAMILY TRANSCRIPTIONAL REGULATOR"/>
    <property type="match status" value="1"/>
</dbReference>
<evidence type="ECO:0000256" key="4">
    <source>
        <dbReference type="SAM" id="Phobius"/>
    </source>
</evidence>
<accession>A0A6L8V9R4</accession>
<dbReference type="InterPro" id="IPR020449">
    <property type="entry name" value="Tscrpt_reg_AraC-type_HTH"/>
</dbReference>
<dbReference type="InterPro" id="IPR009057">
    <property type="entry name" value="Homeodomain-like_sf"/>
</dbReference>
<keyword evidence="3" id="KW-0804">Transcription</keyword>
<dbReference type="InterPro" id="IPR018060">
    <property type="entry name" value="HTH_AraC"/>
</dbReference>
<dbReference type="Gene3D" id="1.10.10.60">
    <property type="entry name" value="Homeodomain-like"/>
    <property type="match status" value="2"/>
</dbReference>
<dbReference type="Proteomes" id="UP000481087">
    <property type="component" value="Unassembled WGS sequence"/>
</dbReference>
<name>A0A6L8V9R4_9BACL</name>
<evidence type="ECO:0000313" key="7">
    <source>
        <dbReference type="Proteomes" id="UP000481087"/>
    </source>
</evidence>
<keyword evidence="1" id="KW-0805">Transcription regulation</keyword>
<dbReference type="Pfam" id="PF12833">
    <property type="entry name" value="HTH_18"/>
    <property type="match status" value="1"/>
</dbReference>
<dbReference type="EMBL" id="WTUZ01000040">
    <property type="protein sequence ID" value="MZQ87067.1"/>
    <property type="molecule type" value="Genomic_DNA"/>
</dbReference>
<keyword evidence="4" id="KW-0812">Transmembrane</keyword>
<evidence type="ECO:0000256" key="1">
    <source>
        <dbReference type="ARBA" id="ARBA00023015"/>
    </source>
</evidence>
<dbReference type="Pfam" id="PF17853">
    <property type="entry name" value="GGDEF_2"/>
    <property type="match status" value="1"/>
</dbReference>